<dbReference type="EMBL" id="CADIKL010000028">
    <property type="protein sequence ID" value="CAB3798901.1"/>
    <property type="molecule type" value="Genomic_DNA"/>
</dbReference>
<reference evidence="3 4" key="1">
    <citation type="submission" date="2020-04" db="EMBL/GenBank/DDBJ databases">
        <authorList>
            <person name="De Canck E."/>
        </authorList>
    </citation>
    <scope>NUCLEOTIDE SEQUENCE [LARGE SCALE GENOMIC DNA]</scope>
    <source>
        <strain evidence="3 4">LMG 28688</strain>
    </source>
</reference>
<dbReference type="PROSITE" id="PS50887">
    <property type="entry name" value="GGDEF"/>
    <property type="match status" value="1"/>
</dbReference>
<name>A0A6J5GIU5_9BURK</name>
<sequence length="360" mass="38203">MGEAYSHSWPGQGFLGAFQKNPEKEQAVLRVSLGGLVFLIYLAAASVYRTKNIYETTALVALYVAYGGVTYLAATVAPERSRLRLTLTTIADQALLIALLAVGGQATLPLLWVVFWFLVGAGCRYGQRMLGLSCAVALTGIAGLMHWQPWWHANFMAGLGVALSLAATSIYLAVLVRRLEKQAATDPLTGLSNRVQLEQAIGRTLAMRSPETSQAALLLIDLDGFKEVNDAHGHAVGDELLRSFAAALAGCVRRGDTLARLGGDEFVVLAHQIPSRANALSIATRIHAILSALHTVAGHPVAVSGSIGVCLLAHTDGTSPLTPLTARTLMRAADSAMYRAKSQGNGQTVFAETAEMRTVA</sequence>
<accession>A0A6J5GIU5</accession>
<keyword evidence="1" id="KW-1133">Transmembrane helix</keyword>
<feature type="transmembrane region" description="Helical" evidence="1">
    <location>
        <begin position="130"/>
        <end position="147"/>
    </location>
</feature>
<evidence type="ECO:0000313" key="4">
    <source>
        <dbReference type="Proteomes" id="UP000494119"/>
    </source>
</evidence>
<keyword evidence="1" id="KW-0472">Membrane</keyword>
<dbReference type="FunFam" id="3.30.70.270:FF:000001">
    <property type="entry name" value="Diguanylate cyclase domain protein"/>
    <property type="match status" value="1"/>
</dbReference>
<keyword evidence="4" id="KW-1185">Reference proteome</keyword>
<proteinExistence type="predicted"/>
<dbReference type="InterPro" id="IPR043128">
    <property type="entry name" value="Rev_trsase/Diguanyl_cyclase"/>
</dbReference>
<organism evidence="3 4">
    <name type="scientific">Paraburkholderia caffeinitolerans</name>
    <dbReference type="NCBI Taxonomy" id="1723730"/>
    <lineage>
        <taxon>Bacteria</taxon>
        <taxon>Pseudomonadati</taxon>
        <taxon>Pseudomonadota</taxon>
        <taxon>Betaproteobacteria</taxon>
        <taxon>Burkholderiales</taxon>
        <taxon>Burkholderiaceae</taxon>
        <taxon>Paraburkholderia</taxon>
    </lineage>
</organism>
<dbReference type="InterPro" id="IPR052163">
    <property type="entry name" value="DGC-Regulatory_Protein"/>
</dbReference>
<dbReference type="AlphaFoldDB" id="A0A6J5GIU5"/>
<feature type="domain" description="GGDEF" evidence="2">
    <location>
        <begin position="213"/>
        <end position="353"/>
    </location>
</feature>
<dbReference type="SUPFAM" id="SSF55073">
    <property type="entry name" value="Nucleotide cyclase"/>
    <property type="match status" value="1"/>
</dbReference>
<dbReference type="GO" id="GO:0003824">
    <property type="term" value="F:catalytic activity"/>
    <property type="evidence" value="ECO:0007669"/>
    <property type="project" value="UniProtKB-ARBA"/>
</dbReference>
<protein>
    <recommendedName>
        <fullName evidence="2">GGDEF domain-containing protein</fullName>
    </recommendedName>
</protein>
<feature type="transmembrane region" description="Helical" evidence="1">
    <location>
        <begin position="56"/>
        <end position="74"/>
    </location>
</feature>
<dbReference type="InterPro" id="IPR000160">
    <property type="entry name" value="GGDEF_dom"/>
</dbReference>
<feature type="transmembrane region" description="Helical" evidence="1">
    <location>
        <begin position="153"/>
        <end position="174"/>
    </location>
</feature>
<evidence type="ECO:0000259" key="2">
    <source>
        <dbReference type="PROSITE" id="PS50887"/>
    </source>
</evidence>
<dbReference type="Pfam" id="PF00990">
    <property type="entry name" value="GGDEF"/>
    <property type="match status" value="1"/>
</dbReference>
<feature type="transmembrane region" description="Helical" evidence="1">
    <location>
        <begin position="27"/>
        <end position="44"/>
    </location>
</feature>
<dbReference type="RefSeq" id="WP_129563744.1">
    <property type="nucleotide sequence ID" value="NZ_CADIKL010000028.1"/>
</dbReference>
<gene>
    <name evidence="3" type="ORF">LMG28688_04844</name>
</gene>
<dbReference type="Proteomes" id="UP000494119">
    <property type="component" value="Unassembled WGS sequence"/>
</dbReference>
<dbReference type="InterPro" id="IPR029787">
    <property type="entry name" value="Nucleotide_cyclase"/>
</dbReference>
<evidence type="ECO:0000313" key="3">
    <source>
        <dbReference type="EMBL" id="CAB3798901.1"/>
    </source>
</evidence>
<feature type="transmembrane region" description="Helical" evidence="1">
    <location>
        <begin position="94"/>
        <end position="118"/>
    </location>
</feature>
<evidence type="ECO:0000256" key="1">
    <source>
        <dbReference type="SAM" id="Phobius"/>
    </source>
</evidence>
<dbReference type="PANTHER" id="PTHR46663:SF2">
    <property type="entry name" value="GGDEF DOMAIN-CONTAINING PROTEIN"/>
    <property type="match status" value="1"/>
</dbReference>
<dbReference type="PANTHER" id="PTHR46663">
    <property type="entry name" value="DIGUANYLATE CYCLASE DGCT-RELATED"/>
    <property type="match status" value="1"/>
</dbReference>
<dbReference type="Gene3D" id="3.30.70.270">
    <property type="match status" value="1"/>
</dbReference>
<dbReference type="CDD" id="cd01949">
    <property type="entry name" value="GGDEF"/>
    <property type="match status" value="1"/>
</dbReference>
<dbReference type="NCBIfam" id="TIGR00254">
    <property type="entry name" value="GGDEF"/>
    <property type="match status" value="1"/>
</dbReference>
<dbReference type="SMART" id="SM00267">
    <property type="entry name" value="GGDEF"/>
    <property type="match status" value="1"/>
</dbReference>
<keyword evidence="1" id="KW-0812">Transmembrane</keyword>